<feature type="region of interest" description="Disordered" evidence="7">
    <location>
        <begin position="1"/>
        <end position="32"/>
    </location>
</feature>
<comment type="subcellular location">
    <subcellularLocation>
        <location evidence="1 6">Nucleus</location>
    </subcellularLocation>
</comment>
<evidence type="ECO:0000256" key="1">
    <source>
        <dbReference type="ARBA" id="ARBA00004123"/>
    </source>
</evidence>
<keyword evidence="3 6" id="KW-0805">Transcription regulation</keyword>
<gene>
    <name evidence="9" type="ORF">MANES_11G047400v8</name>
</gene>
<dbReference type="Proteomes" id="UP000091857">
    <property type="component" value="Chromosome 11"/>
</dbReference>
<evidence type="ECO:0000256" key="2">
    <source>
        <dbReference type="ARBA" id="ARBA00022491"/>
    </source>
</evidence>
<evidence type="ECO:0000256" key="4">
    <source>
        <dbReference type="ARBA" id="ARBA00023163"/>
    </source>
</evidence>
<evidence type="ECO:0000259" key="8">
    <source>
        <dbReference type="PROSITE" id="PS51754"/>
    </source>
</evidence>
<dbReference type="NCBIfam" id="TIGR01568">
    <property type="entry name" value="A_thal_3678"/>
    <property type="match status" value="1"/>
</dbReference>
<dbReference type="Pfam" id="PF04844">
    <property type="entry name" value="Ovate"/>
    <property type="match status" value="1"/>
</dbReference>
<reference evidence="10" key="1">
    <citation type="journal article" date="2016" name="Nat. Biotechnol.">
        <title>Sequencing wild and cultivated cassava and related species reveals extensive interspecific hybridization and genetic diversity.</title>
        <authorList>
            <person name="Bredeson J.V."/>
            <person name="Lyons J.B."/>
            <person name="Prochnik S.E."/>
            <person name="Wu G.A."/>
            <person name="Ha C.M."/>
            <person name="Edsinger-Gonzales E."/>
            <person name="Grimwood J."/>
            <person name="Schmutz J."/>
            <person name="Rabbi I.Y."/>
            <person name="Egesi C."/>
            <person name="Nauluvula P."/>
            <person name="Lebot V."/>
            <person name="Ndunguru J."/>
            <person name="Mkamilo G."/>
            <person name="Bart R.S."/>
            <person name="Setter T.L."/>
            <person name="Gleadow R.M."/>
            <person name="Kulakow P."/>
            <person name="Ferguson M.E."/>
            <person name="Rounsley S."/>
            <person name="Rokhsar D.S."/>
        </authorList>
    </citation>
    <scope>NUCLEOTIDE SEQUENCE [LARGE SCALE GENOMIC DNA]</scope>
    <source>
        <strain evidence="10">cv. AM560-2</strain>
    </source>
</reference>
<keyword evidence="2 6" id="KW-0678">Repressor</keyword>
<dbReference type="OMA" id="TSWILRG"/>
<dbReference type="PROSITE" id="PS51754">
    <property type="entry name" value="OVATE"/>
    <property type="match status" value="1"/>
</dbReference>
<feature type="domain" description="OVATE" evidence="8">
    <location>
        <begin position="197"/>
        <end position="260"/>
    </location>
</feature>
<dbReference type="PANTHER" id="PTHR33057:SF117">
    <property type="entry name" value="TRANSCRIPTION REPRESSOR OFP14"/>
    <property type="match status" value="1"/>
</dbReference>
<protein>
    <recommendedName>
        <fullName evidence="6">Transcription repressor</fullName>
    </recommendedName>
    <alternativeName>
        <fullName evidence="6">Ovate family protein</fullName>
    </alternativeName>
</protein>
<dbReference type="STRING" id="3983.A0A2C9UY79"/>
<dbReference type="EMBL" id="CM004397">
    <property type="protein sequence ID" value="OAY36774.1"/>
    <property type="molecule type" value="Genomic_DNA"/>
</dbReference>
<accession>A0A2C9UY79</accession>
<evidence type="ECO:0000256" key="3">
    <source>
        <dbReference type="ARBA" id="ARBA00023015"/>
    </source>
</evidence>
<keyword evidence="4 6" id="KW-0804">Transcription</keyword>
<keyword evidence="10" id="KW-1185">Reference proteome</keyword>
<evidence type="ECO:0000313" key="9">
    <source>
        <dbReference type="EMBL" id="OAY36774.1"/>
    </source>
</evidence>
<comment type="function">
    <text evidence="6">Transcriptional repressor that regulates multiple aspects of plant growth and development.</text>
</comment>
<dbReference type="OrthoDB" id="689980at2759"/>
<evidence type="ECO:0000313" key="10">
    <source>
        <dbReference type="Proteomes" id="UP000091857"/>
    </source>
</evidence>
<proteinExistence type="predicted"/>
<evidence type="ECO:0000256" key="5">
    <source>
        <dbReference type="ARBA" id="ARBA00023242"/>
    </source>
</evidence>
<evidence type="ECO:0000256" key="6">
    <source>
        <dbReference type="RuleBase" id="RU367028"/>
    </source>
</evidence>
<dbReference type="Gramene" id="Manes.11G047400.1.v8.1">
    <property type="protein sequence ID" value="Manes.11G047400.1.v8.1.CDS.1"/>
    <property type="gene ID" value="Manes.11G047400.v8.1"/>
</dbReference>
<dbReference type="AlphaFoldDB" id="A0A2C9UY79"/>
<comment type="caution">
    <text evidence="9">The sequence shown here is derived from an EMBL/GenBank/DDBJ whole genome shotgun (WGS) entry which is preliminary data.</text>
</comment>
<dbReference type="InterPro" id="IPR038933">
    <property type="entry name" value="Ovate"/>
</dbReference>
<evidence type="ECO:0000256" key="7">
    <source>
        <dbReference type="SAM" id="MobiDB-lite"/>
    </source>
</evidence>
<sequence>MPKKLQKSLQACLSKIKNPTPPSMSSSKNWVFSGCKSPKTPSFATERTLNEGRNRDGAATLSDIDRFLFENFKSLYIKNEDEDRHRQTKRGQGEEKEEDGDCARVQSPLGVFYYDESPRLFDIPPDLCGSHRFFVTASSSSSLIEEARLSLTATSEEGESSSSSNSNTIIDSTKKCNSNSTDVKNINVALPDDCITVIKYSKNPNDDFRQSMQEMVKARLQQKEKIDWDFMEELLFSYLDLNDKKSHKFILSAFVDLIVDMRQRSYKIPAKSRRSCRIARERIRRRKLRNVT</sequence>
<dbReference type="InterPro" id="IPR006458">
    <property type="entry name" value="Ovate_C"/>
</dbReference>
<name>A0A2C9UY79_MANES</name>
<dbReference type="GO" id="GO:0045892">
    <property type="term" value="P:negative regulation of DNA-templated transcription"/>
    <property type="evidence" value="ECO:0007669"/>
    <property type="project" value="UniProtKB-UniRule"/>
</dbReference>
<keyword evidence="5 6" id="KW-0539">Nucleus</keyword>
<feature type="region of interest" description="Disordered" evidence="7">
    <location>
        <begin position="81"/>
        <end position="101"/>
    </location>
</feature>
<feature type="region of interest" description="Disordered" evidence="7">
    <location>
        <begin position="153"/>
        <end position="175"/>
    </location>
</feature>
<dbReference type="GO" id="GO:0005634">
    <property type="term" value="C:nucleus"/>
    <property type="evidence" value="ECO:0007669"/>
    <property type="project" value="UniProtKB-SubCell"/>
</dbReference>
<dbReference type="PANTHER" id="PTHR33057">
    <property type="entry name" value="TRANSCRIPTION REPRESSOR OFP7-RELATED"/>
    <property type="match status" value="1"/>
</dbReference>
<organism evidence="9 10">
    <name type="scientific">Manihot esculenta</name>
    <name type="common">Cassava</name>
    <name type="synonym">Jatropha manihot</name>
    <dbReference type="NCBI Taxonomy" id="3983"/>
    <lineage>
        <taxon>Eukaryota</taxon>
        <taxon>Viridiplantae</taxon>
        <taxon>Streptophyta</taxon>
        <taxon>Embryophyta</taxon>
        <taxon>Tracheophyta</taxon>
        <taxon>Spermatophyta</taxon>
        <taxon>Magnoliopsida</taxon>
        <taxon>eudicotyledons</taxon>
        <taxon>Gunneridae</taxon>
        <taxon>Pentapetalae</taxon>
        <taxon>rosids</taxon>
        <taxon>fabids</taxon>
        <taxon>Malpighiales</taxon>
        <taxon>Euphorbiaceae</taxon>
        <taxon>Crotonoideae</taxon>
        <taxon>Manihoteae</taxon>
        <taxon>Manihot</taxon>
    </lineage>
</organism>